<dbReference type="AlphaFoldDB" id="A0A1A7P9T1"/>
<evidence type="ECO:0000313" key="2">
    <source>
        <dbReference type="Proteomes" id="UP000092643"/>
    </source>
</evidence>
<proteinExistence type="predicted"/>
<evidence type="ECO:0000313" key="1">
    <source>
        <dbReference type="EMBL" id="OBW98565.1"/>
    </source>
</evidence>
<dbReference type="Proteomes" id="UP000092643">
    <property type="component" value="Unassembled WGS sequence"/>
</dbReference>
<sequence length="261" mass="29639">MISFDLLTNFGFSFKRNSTHTSRTMMLKELQQVLSYLPAESNQSDYFYAISEENILGKRSVKTRMLTYHHLVNLYSLNNKVSLFRALLYFWQRDPAGHPLLALLCSFARDSVLRATTPFLLSMSEGETMNRQALENFINAQEPGRFSQGTIKSTARNIGSSWTQSGHLSGRARKIRRRAQPTAGSVAYALFLGYLTGNRGQGLFQTEYMKLLDCSAEQALDLAESAAYKGWIVLKRVGNIIEIGFPNLISPEKMEWLREQN</sequence>
<reference evidence="1 2" key="1">
    <citation type="submission" date="2014-11" db="EMBL/GenBank/DDBJ databases">
        <title>Pan-genome of Gallibacterium spp.</title>
        <authorList>
            <person name="Kudirkiene E."/>
            <person name="Bojesen A.M."/>
        </authorList>
    </citation>
    <scope>NUCLEOTIDE SEQUENCE [LARGE SCALE GENOMIC DNA]</scope>
    <source>
        <strain evidence="1 2">F 279</strain>
    </source>
</reference>
<dbReference type="EMBL" id="JTJO01000028">
    <property type="protein sequence ID" value="OBW98565.1"/>
    <property type="molecule type" value="Genomic_DNA"/>
</dbReference>
<dbReference type="RefSeq" id="WP_065232231.1">
    <property type="nucleotide sequence ID" value="NZ_JTJO01000028.1"/>
</dbReference>
<dbReference type="OrthoDB" id="69057at2"/>
<accession>A0A1A7P9T1</accession>
<name>A0A1A7P9T1_9PAST</name>
<organism evidence="1 2">
    <name type="scientific">Gallibacterium anatis</name>
    <dbReference type="NCBI Taxonomy" id="750"/>
    <lineage>
        <taxon>Bacteria</taxon>
        <taxon>Pseudomonadati</taxon>
        <taxon>Pseudomonadota</taxon>
        <taxon>Gammaproteobacteria</taxon>
        <taxon>Pasteurellales</taxon>
        <taxon>Pasteurellaceae</taxon>
        <taxon>Gallibacterium</taxon>
    </lineage>
</organism>
<gene>
    <name evidence="1" type="ORF">QV03_05895</name>
</gene>
<comment type="caution">
    <text evidence="1">The sequence shown here is derived from an EMBL/GenBank/DDBJ whole genome shotgun (WGS) entry which is preliminary data.</text>
</comment>
<dbReference type="PATRIC" id="fig|750.22.peg.1203"/>
<protein>
    <submittedName>
        <fullName evidence="1">Uncharacterized protein</fullName>
    </submittedName>
</protein>